<dbReference type="PANTHER" id="PTHR43630">
    <property type="entry name" value="POLY-BETA-1,6-N-ACETYL-D-GLUCOSAMINE SYNTHASE"/>
    <property type="match status" value="1"/>
</dbReference>
<evidence type="ECO:0000256" key="1">
    <source>
        <dbReference type="SAM" id="Phobius"/>
    </source>
</evidence>
<dbReference type="PANTHER" id="PTHR43630:SF2">
    <property type="entry name" value="GLYCOSYLTRANSFERASE"/>
    <property type="match status" value="1"/>
</dbReference>
<dbReference type="Gene3D" id="3.90.550.10">
    <property type="entry name" value="Spore Coat Polysaccharide Biosynthesis Protein SpsA, Chain A"/>
    <property type="match status" value="1"/>
</dbReference>
<dbReference type="AlphaFoldDB" id="A0A0F9QG91"/>
<dbReference type="InterPro" id="IPR029044">
    <property type="entry name" value="Nucleotide-diphossugar_trans"/>
</dbReference>
<feature type="transmembrane region" description="Helical" evidence="1">
    <location>
        <begin position="236"/>
        <end position="254"/>
    </location>
</feature>
<name>A0A0F9QG91_9ZZZZ</name>
<dbReference type="CDD" id="cd02511">
    <property type="entry name" value="Beta4Glucosyltransferase"/>
    <property type="match status" value="1"/>
</dbReference>
<protein>
    <recommendedName>
        <fullName evidence="2">Glycosyltransferase 2-like domain-containing protein</fullName>
    </recommendedName>
</protein>
<keyword evidence="1" id="KW-0812">Transmembrane</keyword>
<keyword evidence="1" id="KW-0472">Membrane</keyword>
<reference evidence="3" key="1">
    <citation type="journal article" date="2015" name="Nature">
        <title>Complex archaea that bridge the gap between prokaryotes and eukaryotes.</title>
        <authorList>
            <person name="Spang A."/>
            <person name="Saw J.H."/>
            <person name="Jorgensen S.L."/>
            <person name="Zaremba-Niedzwiedzka K."/>
            <person name="Martijn J."/>
            <person name="Lind A.E."/>
            <person name="van Eijk R."/>
            <person name="Schleper C."/>
            <person name="Guy L."/>
            <person name="Ettema T.J."/>
        </authorList>
    </citation>
    <scope>NUCLEOTIDE SEQUENCE</scope>
</reference>
<sequence>MTGVARANYVNIGAMEISAVIITFNEEKRLEPALKSLAGVASEIIVVDSFSSDATVKLAKKYTKDVFQRKWTNFSDQKNFANNRASFPWILSLDADERLSPELREEILQIKNEEPDCSAFSMPRKVFYLGKWIRHSGWYPDRKIRLFKKDKARWEGEYIHEKLVVEGNVQKLRGVIHHFTYRNISDHLTRVDKFSELGAQKLYTQKKKCRLYHLVFLPIFRFAKSFFLKAGFLDGYAGFIISVIHGYAIFIRYAKLREIWKKGEKIESFPD</sequence>
<feature type="domain" description="Glycosyltransferase 2-like" evidence="2">
    <location>
        <begin position="18"/>
        <end position="151"/>
    </location>
</feature>
<comment type="caution">
    <text evidence="3">The sequence shown here is derived from an EMBL/GenBank/DDBJ whole genome shotgun (WGS) entry which is preliminary data.</text>
</comment>
<accession>A0A0F9QG91</accession>
<evidence type="ECO:0000259" key="2">
    <source>
        <dbReference type="Pfam" id="PF00535"/>
    </source>
</evidence>
<evidence type="ECO:0000313" key="3">
    <source>
        <dbReference type="EMBL" id="KKN12206.1"/>
    </source>
</evidence>
<dbReference type="InterPro" id="IPR001173">
    <property type="entry name" value="Glyco_trans_2-like"/>
</dbReference>
<dbReference type="SUPFAM" id="SSF53448">
    <property type="entry name" value="Nucleotide-diphospho-sugar transferases"/>
    <property type="match status" value="1"/>
</dbReference>
<dbReference type="EMBL" id="LAZR01004055">
    <property type="protein sequence ID" value="KKN12206.1"/>
    <property type="molecule type" value="Genomic_DNA"/>
</dbReference>
<gene>
    <name evidence="3" type="ORF">LCGC14_1018830</name>
</gene>
<organism evidence="3">
    <name type="scientific">marine sediment metagenome</name>
    <dbReference type="NCBI Taxonomy" id="412755"/>
    <lineage>
        <taxon>unclassified sequences</taxon>
        <taxon>metagenomes</taxon>
        <taxon>ecological metagenomes</taxon>
    </lineage>
</organism>
<proteinExistence type="predicted"/>
<dbReference type="Pfam" id="PF00535">
    <property type="entry name" value="Glycos_transf_2"/>
    <property type="match status" value="1"/>
</dbReference>
<keyword evidence="1" id="KW-1133">Transmembrane helix</keyword>